<dbReference type="Pfam" id="PF13516">
    <property type="entry name" value="LRR_6"/>
    <property type="match status" value="6"/>
</dbReference>
<feature type="compositionally biased region" description="Low complexity" evidence="4">
    <location>
        <begin position="639"/>
        <end position="653"/>
    </location>
</feature>
<evidence type="ECO:0000256" key="2">
    <source>
        <dbReference type="ARBA" id="ARBA00022614"/>
    </source>
</evidence>
<feature type="region of interest" description="Disordered" evidence="4">
    <location>
        <begin position="597"/>
        <end position="671"/>
    </location>
</feature>
<reference evidence="5" key="1">
    <citation type="journal article" date="2020" name="Fungal Divers.">
        <title>Resolving the Mortierellaceae phylogeny through synthesis of multi-gene phylogenetics and phylogenomics.</title>
        <authorList>
            <person name="Vandepol N."/>
            <person name="Liber J."/>
            <person name="Desiro A."/>
            <person name="Na H."/>
            <person name="Kennedy M."/>
            <person name="Barry K."/>
            <person name="Grigoriev I.V."/>
            <person name="Miller A.N."/>
            <person name="O'Donnell K."/>
            <person name="Stajich J.E."/>
            <person name="Bonito G."/>
        </authorList>
    </citation>
    <scope>NUCLEOTIDE SEQUENCE</scope>
    <source>
        <strain evidence="5">NVP1</strain>
    </source>
</reference>
<name>A0A9P5SIT9_9FUNG</name>
<keyword evidence="3" id="KW-0677">Repeat</keyword>
<proteinExistence type="predicted"/>
<dbReference type="Gene3D" id="3.80.10.10">
    <property type="entry name" value="Ribonuclease Inhibitor"/>
    <property type="match status" value="3"/>
</dbReference>
<dbReference type="GO" id="GO:0031267">
    <property type="term" value="F:small GTPase binding"/>
    <property type="evidence" value="ECO:0007669"/>
    <property type="project" value="TreeGrafter"/>
</dbReference>
<dbReference type="PANTHER" id="PTHR24113">
    <property type="entry name" value="RAN GTPASE-ACTIVATING PROTEIN 1"/>
    <property type="match status" value="1"/>
</dbReference>
<keyword evidence="6" id="KW-1185">Reference proteome</keyword>
<dbReference type="SMART" id="SM00368">
    <property type="entry name" value="LRR_RI"/>
    <property type="match status" value="8"/>
</dbReference>
<evidence type="ECO:0008006" key="7">
    <source>
        <dbReference type="Google" id="ProtNLM"/>
    </source>
</evidence>
<evidence type="ECO:0000256" key="3">
    <source>
        <dbReference type="ARBA" id="ARBA00022737"/>
    </source>
</evidence>
<feature type="region of interest" description="Disordered" evidence="4">
    <location>
        <begin position="1"/>
        <end position="20"/>
    </location>
</feature>
<dbReference type="InterPro" id="IPR032675">
    <property type="entry name" value="LRR_dom_sf"/>
</dbReference>
<dbReference type="InterPro" id="IPR001611">
    <property type="entry name" value="Leu-rich_rpt"/>
</dbReference>
<organism evidence="5 6">
    <name type="scientific">Podila minutissima</name>
    <dbReference type="NCBI Taxonomy" id="64525"/>
    <lineage>
        <taxon>Eukaryota</taxon>
        <taxon>Fungi</taxon>
        <taxon>Fungi incertae sedis</taxon>
        <taxon>Mucoromycota</taxon>
        <taxon>Mortierellomycotina</taxon>
        <taxon>Mortierellomycetes</taxon>
        <taxon>Mortierellales</taxon>
        <taxon>Mortierellaceae</taxon>
        <taxon>Podila</taxon>
    </lineage>
</organism>
<dbReference type="PANTHER" id="PTHR24113:SF12">
    <property type="entry name" value="RAN GTPASE-ACTIVATING PROTEIN 1"/>
    <property type="match status" value="1"/>
</dbReference>
<dbReference type="GO" id="GO:0005829">
    <property type="term" value="C:cytosol"/>
    <property type="evidence" value="ECO:0007669"/>
    <property type="project" value="TreeGrafter"/>
</dbReference>
<protein>
    <recommendedName>
        <fullName evidence="7">RNI-like protein</fullName>
    </recommendedName>
</protein>
<feature type="region of interest" description="Disordered" evidence="4">
    <location>
        <begin position="538"/>
        <end position="558"/>
    </location>
</feature>
<feature type="compositionally biased region" description="Polar residues" evidence="4">
    <location>
        <begin position="608"/>
        <end position="620"/>
    </location>
</feature>
<evidence type="ECO:0000256" key="4">
    <source>
        <dbReference type="SAM" id="MobiDB-lite"/>
    </source>
</evidence>
<dbReference type="GO" id="GO:0006913">
    <property type="term" value="P:nucleocytoplasmic transport"/>
    <property type="evidence" value="ECO:0007669"/>
    <property type="project" value="TreeGrafter"/>
</dbReference>
<dbReference type="GO" id="GO:0005096">
    <property type="term" value="F:GTPase activator activity"/>
    <property type="evidence" value="ECO:0007669"/>
    <property type="project" value="UniProtKB-KW"/>
</dbReference>
<dbReference type="AlphaFoldDB" id="A0A9P5SIT9"/>
<gene>
    <name evidence="5" type="ORF">BG006_006304</name>
</gene>
<evidence type="ECO:0000313" key="5">
    <source>
        <dbReference type="EMBL" id="KAF9330770.1"/>
    </source>
</evidence>
<dbReference type="SUPFAM" id="SSF52047">
    <property type="entry name" value="RNI-like"/>
    <property type="match status" value="1"/>
</dbReference>
<comment type="caution">
    <text evidence="5">The sequence shown here is derived from an EMBL/GenBank/DDBJ whole genome shotgun (WGS) entry which is preliminary data.</text>
</comment>
<dbReference type="GO" id="GO:0005634">
    <property type="term" value="C:nucleus"/>
    <property type="evidence" value="ECO:0007669"/>
    <property type="project" value="TreeGrafter"/>
</dbReference>
<evidence type="ECO:0000256" key="1">
    <source>
        <dbReference type="ARBA" id="ARBA00022468"/>
    </source>
</evidence>
<feature type="compositionally biased region" description="Low complexity" evidence="4">
    <location>
        <begin position="621"/>
        <end position="631"/>
    </location>
</feature>
<dbReference type="InterPro" id="IPR027038">
    <property type="entry name" value="RanGap"/>
</dbReference>
<evidence type="ECO:0000313" key="6">
    <source>
        <dbReference type="Proteomes" id="UP000696485"/>
    </source>
</evidence>
<keyword evidence="2" id="KW-0433">Leucine-rich repeat</keyword>
<dbReference type="GO" id="GO:0048471">
    <property type="term" value="C:perinuclear region of cytoplasm"/>
    <property type="evidence" value="ECO:0007669"/>
    <property type="project" value="TreeGrafter"/>
</dbReference>
<keyword evidence="1" id="KW-0343">GTPase activation</keyword>
<dbReference type="Proteomes" id="UP000696485">
    <property type="component" value="Unassembled WGS sequence"/>
</dbReference>
<dbReference type="EMBL" id="JAAAUY010000371">
    <property type="protein sequence ID" value="KAF9330770.1"/>
    <property type="molecule type" value="Genomic_DNA"/>
</dbReference>
<accession>A0A9P5SIT9</accession>
<sequence length="761" mass="84446">MKLTRNRSIPVSFNESSTNTTLRKSSSNVFSFPVIKMHRTASDKSNSGELHDYSVTQIPATSIPMFKSRPRTGSTATVPLAPIIACIKRGNFMRLTDMDIDALLKDMNEKNSTIFENYVLTSLVISESDAKILARLIKSSESDNMKTFKLDRCAVSQSAYKILLEACTHNKTITSLTINRSVVNDKIMRYLSKMLAKNSTIKELDLSNNRITAQGIEYLSEAMAQNRALTRLCLQSNNIRRAGAPFLASILIKNRVVRHLNVGCNGLGAEGVTEIAESIKYNRALNSLSLDLNEMGPQGAAALAKALITNRHLTHLYVPHNNIGDQGAQDLCRSLERNQFLISLDLEFNHIGNSQSVGGMQALAKVLKTNTRLREINLAFNTLSPEAIQELMAGLLVNSTLESIMFTNCGISNEGAMAIAKVLPATKGLQNLGLTANPDIAVEGYWALATALEKNQILKGIQLDYNSADRHALYESIQNSLTRNYIWQRTVYMAACRIMVLSRVVLLGRPAQQMSLQSYMQQHQQQYWLQQRQTQKADEIEDDDSIETTQKSSGLGWRLRRMADKMERQSSGASSPTSSFFKSGKTRLSRMLLNGSDTGFLDHEQEPENTSHSNLHSRQGSSSVNNSAMSSPRLSQYASTISSQHGTSSTSSSLNKPKHHRQLSTRPSPLVDGYNAHKVLANLSNMPYEIFETICAFLDTEHTMNLAQIRSAIQVAGTRSSLSPTAAVYHTREKMMEQIFHTRYISAAGVRYSVRAGDERV</sequence>